<evidence type="ECO:0000256" key="6">
    <source>
        <dbReference type="ARBA" id="ARBA00022989"/>
    </source>
</evidence>
<feature type="transmembrane region" description="Helical" evidence="8">
    <location>
        <begin position="243"/>
        <end position="265"/>
    </location>
</feature>
<dbReference type="InterPro" id="IPR011527">
    <property type="entry name" value="ABC1_TM_dom"/>
</dbReference>
<name>A0A1G1X583_9BACT</name>
<dbReference type="InterPro" id="IPR039421">
    <property type="entry name" value="Type_1_exporter"/>
</dbReference>
<evidence type="ECO:0000259" key="9">
    <source>
        <dbReference type="PROSITE" id="PS50893"/>
    </source>
</evidence>
<accession>A0A1G1X583</accession>
<dbReference type="PANTHER" id="PTHR43394:SF1">
    <property type="entry name" value="ATP-BINDING CASSETTE SUB-FAMILY B MEMBER 10, MITOCHONDRIAL"/>
    <property type="match status" value="1"/>
</dbReference>
<evidence type="ECO:0000256" key="1">
    <source>
        <dbReference type="ARBA" id="ARBA00004651"/>
    </source>
</evidence>
<feature type="transmembrane region" description="Helical" evidence="8">
    <location>
        <begin position="277"/>
        <end position="295"/>
    </location>
</feature>
<dbReference type="Gene3D" id="1.20.1560.10">
    <property type="entry name" value="ABC transporter type 1, transmembrane domain"/>
    <property type="match status" value="1"/>
</dbReference>
<feature type="domain" description="ABC transmembrane type-1" evidence="10">
    <location>
        <begin position="20"/>
        <end position="289"/>
    </location>
</feature>
<dbReference type="GO" id="GO:0015421">
    <property type="term" value="F:ABC-type oligopeptide transporter activity"/>
    <property type="evidence" value="ECO:0007669"/>
    <property type="project" value="TreeGrafter"/>
</dbReference>
<keyword evidence="7 8" id="KW-0472">Membrane</keyword>
<comment type="subcellular location">
    <subcellularLocation>
        <location evidence="1">Cell membrane</location>
        <topology evidence="1">Multi-pass membrane protein</topology>
    </subcellularLocation>
</comment>
<dbReference type="InterPro" id="IPR036640">
    <property type="entry name" value="ABC1_TM_sf"/>
</dbReference>
<dbReference type="GO" id="GO:0005886">
    <property type="term" value="C:plasma membrane"/>
    <property type="evidence" value="ECO:0007669"/>
    <property type="project" value="UniProtKB-SubCell"/>
</dbReference>
<dbReference type="InterPro" id="IPR027417">
    <property type="entry name" value="P-loop_NTPase"/>
</dbReference>
<keyword evidence="2" id="KW-0813">Transport</keyword>
<dbReference type="PROSITE" id="PS50929">
    <property type="entry name" value="ABC_TM1F"/>
    <property type="match status" value="1"/>
</dbReference>
<dbReference type="Pfam" id="PF00664">
    <property type="entry name" value="ABC_membrane"/>
    <property type="match status" value="1"/>
</dbReference>
<evidence type="ECO:0000256" key="5">
    <source>
        <dbReference type="ARBA" id="ARBA00022840"/>
    </source>
</evidence>
<dbReference type="GO" id="GO:0016887">
    <property type="term" value="F:ATP hydrolysis activity"/>
    <property type="evidence" value="ECO:0007669"/>
    <property type="project" value="InterPro"/>
</dbReference>
<reference evidence="11 12" key="1">
    <citation type="journal article" date="2016" name="Nat. Commun.">
        <title>Thousands of microbial genomes shed light on interconnected biogeochemical processes in an aquifer system.</title>
        <authorList>
            <person name="Anantharaman K."/>
            <person name="Brown C.T."/>
            <person name="Hug L.A."/>
            <person name="Sharon I."/>
            <person name="Castelle C.J."/>
            <person name="Probst A.J."/>
            <person name="Thomas B.C."/>
            <person name="Singh A."/>
            <person name="Wilkins M.J."/>
            <person name="Karaoz U."/>
            <person name="Brodie E.L."/>
            <person name="Williams K.H."/>
            <person name="Hubbard S.S."/>
            <person name="Banfield J.F."/>
        </authorList>
    </citation>
    <scope>NUCLEOTIDE SEQUENCE [LARGE SCALE GENOMIC DNA]</scope>
</reference>
<comment type="caution">
    <text evidence="11">The sequence shown here is derived from an EMBL/GenBank/DDBJ whole genome shotgun (WGS) entry which is preliminary data.</text>
</comment>
<evidence type="ECO:0000256" key="7">
    <source>
        <dbReference type="ARBA" id="ARBA00023136"/>
    </source>
</evidence>
<keyword evidence="6 8" id="KW-1133">Transmembrane helix</keyword>
<dbReference type="SUPFAM" id="SSF90123">
    <property type="entry name" value="ABC transporter transmembrane region"/>
    <property type="match status" value="1"/>
</dbReference>
<evidence type="ECO:0000256" key="4">
    <source>
        <dbReference type="ARBA" id="ARBA00022741"/>
    </source>
</evidence>
<feature type="domain" description="ABC transporter" evidence="9">
    <location>
        <begin position="337"/>
        <end position="575"/>
    </location>
</feature>
<organism evidence="11 12">
    <name type="scientific">Candidatus Andersenbacteria bacterium RIFCSPHIGHO2_12_FULL_45_11b</name>
    <dbReference type="NCBI Taxonomy" id="1797282"/>
    <lineage>
        <taxon>Bacteria</taxon>
        <taxon>Candidatus Anderseniibacteriota</taxon>
    </lineage>
</organism>
<dbReference type="GO" id="GO:0005524">
    <property type="term" value="F:ATP binding"/>
    <property type="evidence" value="ECO:0007669"/>
    <property type="project" value="UniProtKB-KW"/>
</dbReference>
<dbReference type="AlphaFoldDB" id="A0A1G1X583"/>
<dbReference type="Pfam" id="PF00005">
    <property type="entry name" value="ABC_tran"/>
    <property type="match status" value="1"/>
</dbReference>
<dbReference type="PROSITE" id="PS00211">
    <property type="entry name" value="ABC_TRANSPORTER_1"/>
    <property type="match status" value="1"/>
</dbReference>
<sequence length="581" mass="64927">MLAVFRAYWPSMRKYHLLFVILCISISGAIAFASLRPFLLRNIVNVFTAEEKNVSLAKEIFWQYLMLGVGTFLAYRIFDVALSLYEARIMRDLDQRSFAAIQRQSISFFENAFTGALVKSAGRFRNSFEGIIDVLFVEVGRSILILCFAFVAFFSTMPSFAFAFGAWVVAFLAVGAILIKYRYPLEKASAEADSKVGGACADSIGSHLTVKSFGCEPSEQKRFDTVVVENYQKRLKAWMVGNAGMAMQMIMMMVAEVGLVWWMIGGWAKGTITTGDLVFFQTYMAWILGHLWTFVHSVRKLFILVAEAREMTEVFDLESEVRDAPKAHPLVISEGQIDIHALTFHYGTVYSEKSFAINGIDMKIPPGQSVGLVGRTGAGKSTLVKLLMRLYELDSGYIRIDMQDITDVTQKSLRQQMAVVPQQPQLFHRTIRENIAFACPNASEEDVVEAAKQAYAWEFIEKLPDGLDTMVGERGMKLSGGQCQRIAIARAILADPKILLLDEATSALDSETEKYIQKAIANLLRGRTSVVIAHRLSTIMSLDRIVVMENGKIAEDGAHEDLLSAEGMYANLWAHQVRGYV</sequence>
<dbReference type="EMBL" id="MHHS01000051">
    <property type="protein sequence ID" value="OGY35185.1"/>
    <property type="molecule type" value="Genomic_DNA"/>
</dbReference>
<keyword evidence="3 8" id="KW-0812">Transmembrane</keyword>
<evidence type="ECO:0000256" key="2">
    <source>
        <dbReference type="ARBA" id="ARBA00022448"/>
    </source>
</evidence>
<dbReference type="SUPFAM" id="SSF52540">
    <property type="entry name" value="P-loop containing nucleoside triphosphate hydrolases"/>
    <property type="match status" value="1"/>
</dbReference>
<keyword evidence="4" id="KW-0547">Nucleotide-binding</keyword>
<dbReference type="PANTHER" id="PTHR43394">
    <property type="entry name" value="ATP-DEPENDENT PERMEASE MDL1, MITOCHONDRIAL"/>
    <property type="match status" value="1"/>
</dbReference>
<dbReference type="FunFam" id="3.40.50.300:FF:000287">
    <property type="entry name" value="Multidrug ABC transporter ATP-binding protein"/>
    <property type="match status" value="1"/>
</dbReference>
<evidence type="ECO:0000256" key="8">
    <source>
        <dbReference type="SAM" id="Phobius"/>
    </source>
</evidence>
<keyword evidence="5" id="KW-0067">ATP-binding</keyword>
<evidence type="ECO:0000256" key="3">
    <source>
        <dbReference type="ARBA" id="ARBA00022692"/>
    </source>
</evidence>
<dbReference type="InterPro" id="IPR003593">
    <property type="entry name" value="AAA+_ATPase"/>
</dbReference>
<feature type="transmembrane region" description="Helical" evidence="8">
    <location>
        <begin position="131"/>
        <end position="154"/>
    </location>
</feature>
<dbReference type="Gene3D" id="3.40.50.300">
    <property type="entry name" value="P-loop containing nucleotide triphosphate hydrolases"/>
    <property type="match status" value="1"/>
</dbReference>
<feature type="transmembrane region" description="Helical" evidence="8">
    <location>
        <begin position="160"/>
        <end position="179"/>
    </location>
</feature>
<dbReference type="PROSITE" id="PS50893">
    <property type="entry name" value="ABC_TRANSPORTER_2"/>
    <property type="match status" value="1"/>
</dbReference>
<dbReference type="InterPro" id="IPR017871">
    <property type="entry name" value="ABC_transporter-like_CS"/>
</dbReference>
<evidence type="ECO:0000313" key="12">
    <source>
        <dbReference type="Proteomes" id="UP000177941"/>
    </source>
</evidence>
<dbReference type="InterPro" id="IPR003439">
    <property type="entry name" value="ABC_transporter-like_ATP-bd"/>
</dbReference>
<dbReference type="SMART" id="SM00382">
    <property type="entry name" value="AAA"/>
    <property type="match status" value="1"/>
</dbReference>
<dbReference type="Proteomes" id="UP000177941">
    <property type="component" value="Unassembled WGS sequence"/>
</dbReference>
<protein>
    <recommendedName>
        <fullName evidence="13">ABC transporter ATP-binding protein</fullName>
    </recommendedName>
</protein>
<gene>
    <name evidence="11" type="ORF">A3E36_00725</name>
</gene>
<proteinExistence type="predicted"/>
<dbReference type="CDD" id="cd07346">
    <property type="entry name" value="ABC_6TM_exporters"/>
    <property type="match status" value="1"/>
</dbReference>
<evidence type="ECO:0008006" key="13">
    <source>
        <dbReference type="Google" id="ProtNLM"/>
    </source>
</evidence>
<evidence type="ECO:0000313" key="11">
    <source>
        <dbReference type="EMBL" id="OGY35185.1"/>
    </source>
</evidence>
<evidence type="ECO:0000259" key="10">
    <source>
        <dbReference type="PROSITE" id="PS50929"/>
    </source>
</evidence>
<feature type="transmembrane region" description="Helical" evidence="8">
    <location>
        <begin position="61"/>
        <end position="85"/>
    </location>
</feature>